<dbReference type="Pfam" id="PF17853">
    <property type="entry name" value="GGDEF_2"/>
    <property type="match status" value="1"/>
</dbReference>
<dbReference type="AlphaFoldDB" id="A0A0D0ISA2"/>
<dbReference type="OrthoDB" id="3190266at2"/>
<evidence type="ECO:0000313" key="6">
    <source>
        <dbReference type="Proteomes" id="UP000032120"/>
    </source>
</evidence>
<dbReference type="InterPro" id="IPR041522">
    <property type="entry name" value="CdaR_GGDEF"/>
</dbReference>
<dbReference type="EMBL" id="JXSQ01000012">
    <property type="protein sequence ID" value="KIP52373.1"/>
    <property type="molecule type" value="Genomic_DNA"/>
</dbReference>
<dbReference type="InterPro" id="IPR042070">
    <property type="entry name" value="PucR_C-HTH_sf"/>
</dbReference>
<feature type="domain" description="CdaR GGDEF-like" evidence="4">
    <location>
        <begin position="179"/>
        <end position="280"/>
    </location>
</feature>
<gene>
    <name evidence="5" type="ORF">SD72_10090</name>
</gene>
<dbReference type="Pfam" id="PF14361">
    <property type="entry name" value="RsbRD_N"/>
    <property type="match status" value="1"/>
</dbReference>
<dbReference type="Proteomes" id="UP000032120">
    <property type="component" value="Unassembled WGS sequence"/>
</dbReference>
<feature type="domain" description="RsbT co-antagonist protein RsbRD N-terminal" evidence="3">
    <location>
        <begin position="42"/>
        <end position="165"/>
    </location>
</feature>
<name>A0A0D0ISA2_9MICO</name>
<dbReference type="InterPro" id="IPR025751">
    <property type="entry name" value="RsbRD_N_dom"/>
</dbReference>
<keyword evidence="6" id="KW-1185">Reference proteome</keyword>
<evidence type="ECO:0000259" key="4">
    <source>
        <dbReference type="Pfam" id="PF17853"/>
    </source>
</evidence>
<accession>A0A0D0ISA2</accession>
<dbReference type="Pfam" id="PF13556">
    <property type="entry name" value="HTH_30"/>
    <property type="match status" value="1"/>
</dbReference>
<dbReference type="PANTHER" id="PTHR33744">
    <property type="entry name" value="CARBOHYDRATE DIACID REGULATOR"/>
    <property type="match status" value="1"/>
</dbReference>
<evidence type="ECO:0000259" key="2">
    <source>
        <dbReference type="Pfam" id="PF13556"/>
    </source>
</evidence>
<evidence type="ECO:0000259" key="3">
    <source>
        <dbReference type="Pfam" id="PF14361"/>
    </source>
</evidence>
<dbReference type="InterPro" id="IPR025736">
    <property type="entry name" value="PucR_C-HTH_dom"/>
</dbReference>
<evidence type="ECO:0000313" key="5">
    <source>
        <dbReference type="EMBL" id="KIP52373.1"/>
    </source>
</evidence>
<reference evidence="5 6" key="1">
    <citation type="submission" date="2015-01" db="EMBL/GenBank/DDBJ databases">
        <title>Draft genome sequence of Leucobacter komagatae strain VKM ST2845.</title>
        <authorList>
            <person name="Karlyshev A.V."/>
            <person name="Kudryashova E.B."/>
        </authorList>
    </citation>
    <scope>NUCLEOTIDE SEQUENCE [LARGE SCALE GENOMIC DNA]</scope>
    <source>
        <strain evidence="5 6">VKM ST2845</strain>
    </source>
</reference>
<proteinExistence type="inferred from homology"/>
<organism evidence="5 6">
    <name type="scientific">Leucobacter komagatae</name>
    <dbReference type="NCBI Taxonomy" id="55969"/>
    <lineage>
        <taxon>Bacteria</taxon>
        <taxon>Bacillati</taxon>
        <taxon>Actinomycetota</taxon>
        <taxon>Actinomycetes</taxon>
        <taxon>Micrococcales</taxon>
        <taxon>Microbacteriaceae</taxon>
        <taxon>Leucobacter</taxon>
    </lineage>
</organism>
<feature type="domain" description="PucR C-terminal helix-turn-helix" evidence="2">
    <location>
        <begin position="335"/>
        <end position="385"/>
    </location>
</feature>
<dbReference type="RefSeq" id="WP_042544322.1">
    <property type="nucleotide sequence ID" value="NZ_JXSQ01000012.1"/>
</dbReference>
<comment type="caution">
    <text evidence="5">The sequence shown here is derived from an EMBL/GenBank/DDBJ whole genome shotgun (WGS) entry which is preliminary data.</text>
</comment>
<protein>
    <submittedName>
        <fullName evidence="5">Uncharacterized protein</fullName>
    </submittedName>
</protein>
<sequence length="389" mass="41970">MVDSPERTLLATPVAGDHRRWQRLINELNPDELTETFLTRVALIPGYDPSPVPLGELRRTGRLTFRALLDELASDEEPGAIAIAHEIGVSRARSGVAIDALVTAIRQDFTVLWESLTRIARASDAELIVRHTGNVLSTVEAFATQTQSAYVAERQRMRDAEASVRRGLIATVFQDPAPSTEQLTRIAADLGLPFTAPLAVAAATGEDIPALRVLIAEFDRAGDAVFTHHLGDALIMFRRDTRLPGTRTEHLAQDLFSLRVGVGQADGVGELRAAALTARDLSRLLAAGETGAMTWRRGWARLAAGHLLSSGNSILADVRGALDACGPAERVRLEEAARSYLATGSVAESAAELFCHRNTLSNRLRRFAELTGVDPTIPAEAARLVVGWA</sequence>
<dbReference type="Gene3D" id="1.10.10.2840">
    <property type="entry name" value="PucR C-terminal helix-turn-helix domain"/>
    <property type="match status" value="1"/>
</dbReference>
<evidence type="ECO:0000256" key="1">
    <source>
        <dbReference type="ARBA" id="ARBA00006754"/>
    </source>
</evidence>
<comment type="similarity">
    <text evidence="1">Belongs to the CdaR family.</text>
</comment>
<dbReference type="InterPro" id="IPR051448">
    <property type="entry name" value="CdaR-like_regulators"/>
</dbReference>